<comment type="caution">
    <text evidence="1">The sequence shown here is derived from an EMBL/GenBank/DDBJ whole genome shotgun (WGS) entry which is preliminary data.</text>
</comment>
<dbReference type="EMBL" id="BLKS01000003">
    <property type="protein sequence ID" value="GFG54796.1"/>
    <property type="molecule type" value="Genomic_DNA"/>
</dbReference>
<evidence type="ECO:0000313" key="1">
    <source>
        <dbReference type="EMBL" id="GFG54796.1"/>
    </source>
</evidence>
<protein>
    <submittedName>
        <fullName evidence="1">Uncharacterized protein</fullName>
    </submittedName>
</protein>
<proteinExistence type="predicted"/>
<evidence type="ECO:0000313" key="2">
    <source>
        <dbReference type="Proteomes" id="UP000465302"/>
    </source>
</evidence>
<organism evidence="1 2">
    <name type="scientific">Mycolicibacterium agri</name>
    <name type="common">Mycobacterium agri</name>
    <dbReference type="NCBI Taxonomy" id="36811"/>
    <lineage>
        <taxon>Bacteria</taxon>
        <taxon>Bacillati</taxon>
        <taxon>Actinomycetota</taxon>
        <taxon>Actinomycetes</taxon>
        <taxon>Mycobacteriales</taxon>
        <taxon>Mycobacteriaceae</taxon>
        <taxon>Mycolicibacterium</taxon>
    </lineage>
</organism>
<dbReference type="Proteomes" id="UP000465302">
    <property type="component" value="Unassembled WGS sequence"/>
</dbReference>
<accession>A0A7I9WC60</accession>
<reference evidence="1 2" key="1">
    <citation type="journal article" date="2019" name="Emerg. Microbes Infect.">
        <title>Comprehensive subspecies identification of 175 nontuberculous mycobacteria species based on 7547 genomic profiles.</title>
        <authorList>
            <person name="Matsumoto Y."/>
            <person name="Kinjo T."/>
            <person name="Motooka D."/>
            <person name="Nabeya D."/>
            <person name="Jung N."/>
            <person name="Uechi K."/>
            <person name="Horii T."/>
            <person name="Iida T."/>
            <person name="Fujita J."/>
            <person name="Nakamura S."/>
        </authorList>
    </citation>
    <scope>NUCLEOTIDE SEQUENCE [LARGE SCALE GENOMIC DNA]</scope>
    <source>
        <strain evidence="1 2">JCM 6377</strain>
    </source>
</reference>
<sequence>MIDEHDHLRLRSAEHIDPIWRLWEELPAQWRGPVLGPGIGNWASITENDWPQLDLSGLPDPFAAELAWMAHWQASDGTRVSVLAMAQLANMIRRAVTEGRGYAPSIRAMDYDAAAALQSWFYLSRGKRLPSPRGRGRVHALFGFARHALIAASHDGPWWQLDFWHPRCDARIPLTDREPVANYGCSPETSRCRGCGPR</sequence>
<dbReference type="RefSeq" id="WP_308494490.1">
    <property type="nucleotide sequence ID" value="NZ_BLKS01000003.1"/>
</dbReference>
<dbReference type="AlphaFoldDB" id="A0A7I9WC60"/>
<gene>
    <name evidence="1" type="ORF">MAGR_62370</name>
</gene>
<name>A0A7I9WC60_MYCAG</name>